<protein>
    <submittedName>
        <fullName evidence="1">Uncharacterized protein</fullName>
    </submittedName>
</protein>
<dbReference type="RefSeq" id="WP_328736615.1">
    <property type="nucleotide sequence ID" value="NZ_CP108038.1"/>
</dbReference>
<sequence>MITLDKTPALEPTDMQRLSDTLIDLIATRADADIDTVLINANNAVCDAWMALEDAADPTSRTAAQHAAQEAATLAHAAISAAKELPVEESAHLLEAARSMTTTAYLTDPDAITEATAFDPDEEPEIESIAGYLHGQAHGARLFGADTTISTCATFGRL</sequence>
<dbReference type="GeneID" id="93765144"/>
<accession>A0ABZ1R5F9</accession>
<dbReference type="EMBL" id="CP108038">
    <property type="protein sequence ID" value="WUN89871.1"/>
    <property type="molecule type" value="Genomic_DNA"/>
</dbReference>
<reference evidence="1" key="1">
    <citation type="submission" date="2022-10" db="EMBL/GenBank/DDBJ databases">
        <title>The complete genomes of actinobacterial strains from the NBC collection.</title>
        <authorList>
            <person name="Joergensen T.S."/>
            <person name="Alvarez Arevalo M."/>
            <person name="Sterndorff E.B."/>
            <person name="Faurdal D."/>
            <person name="Vuksanovic O."/>
            <person name="Mourched A.-S."/>
            <person name="Charusanti P."/>
            <person name="Shaw S."/>
            <person name="Blin K."/>
            <person name="Weber T."/>
        </authorList>
    </citation>
    <scope>NUCLEOTIDE SEQUENCE</scope>
    <source>
        <strain evidence="1">NBC_00302</strain>
    </source>
</reference>
<organism evidence="1 2">
    <name type="scientific">Streptomyces bobili</name>
    <dbReference type="NCBI Taxonomy" id="67280"/>
    <lineage>
        <taxon>Bacteria</taxon>
        <taxon>Bacillati</taxon>
        <taxon>Actinomycetota</taxon>
        <taxon>Actinomycetes</taxon>
        <taxon>Kitasatosporales</taxon>
        <taxon>Streptomycetaceae</taxon>
        <taxon>Streptomyces</taxon>
    </lineage>
</organism>
<dbReference type="Proteomes" id="UP001432071">
    <property type="component" value="Chromosome"/>
</dbReference>
<evidence type="ECO:0000313" key="1">
    <source>
        <dbReference type="EMBL" id="WUN89871.1"/>
    </source>
</evidence>
<proteinExistence type="predicted"/>
<evidence type="ECO:0000313" key="2">
    <source>
        <dbReference type="Proteomes" id="UP001432071"/>
    </source>
</evidence>
<name>A0ABZ1R5F9_9ACTN</name>
<gene>
    <name evidence="1" type="ORF">OHT53_29200</name>
</gene>
<keyword evidence="2" id="KW-1185">Reference proteome</keyword>